<sequence length="49" mass="5697">MVSGALFFLVFLIFLMDEKPRQKHPHNAVKSNKNVCNQPWHQAAECCHM</sequence>
<reference evidence="1 2" key="1">
    <citation type="submission" date="2011-05" db="EMBL/GenBank/DDBJ databases">
        <authorList>
            <person name="Muzny D."/>
            <person name="Qin X."/>
            <person name="Deng J."/>
            <person name="Jiang H."/>
            <person name="Liu Y."/>
            <person name="Qu J."/>
            <person name="Song X.-Z."/>
            <person name="Zhang L."/>
            <person name="Thornton R."/>
            <person name="Coyle M."/>
            <person name="Francisco L."/>
            <person name="Jackson L."/>
            <person name="Javaid M."/>
            <person name="Korchina V."/>
            <person name="Kovar C."/>
            <person name="Mata R."/>
            <person name="Mathew T."/>
            <person name="Ngo R."/>
            <person name="Nguyen L."/>
            <person name="Nguyen N."/>
            <person name="Okwuonu G."/>
            <person name="Ongeri F."/>
            <person name="Pham C."/>
            <person name="Simmons D."/>
            <person name="Wilczek-Boney K."/>
            <person name="Hale W."/>
            <person name="Jakkamsetti A."/>
            <person name="Pham P."/>
            <person name="Ruth R."/>
            <person name="San Lucas F."/>
            <person name="Warren J."/>
            <person name="Zhang J."/>
            <person name="Zhao Z."/>
            <person name="Zhou C."/>
            <person name="Zhu D."/>
            <person name="Lee S."/>
            <person name="Bess C."/>
            <person name="Blankenburg K."/>
            <person name="Forbes L."/>
            <person name="Fu Q."/>
            <person name="Gubbala S."/>
            <person name="Hirani K."/>
            <person name="Jayaseelan J.C."/>
            <person name="Lara F."/>
            <person name="Munidasa M."/>
            <person name="Palculict T."/>
            <person name="Patil S."/>
            <person name="Pu L.-L."/>
            <person name="Saada N."/>
            <person name="Tang L."/>
            <person name="Weissenberger G."/>
            <person name="Zhu Y."/>
            <person name="Hemphill L."/>
            <person name="Shang Y."/>
            <person name="Youmans B."/>
            <person name="Ayvaz T."/>
            <person name="Ross M."/>
            <person name="Santibanez J."/>
            <person name="Aqrawi P."/>
            <person name="Gross S."/>
            <person name="Joshi V."/>
            <person name="Fowler G."/>
            <person name="Nazareth L."/>
            <person name="Reid J."/>
            <person name="Worley K."/>
            <person name="Petrosino J."/>
            <person name="Highlander S."/>
            <person name="Gibbs R."/>
        </authorList>
    </citation>
    <scope>NUCLEOTIDE SEQUENCE [LARGE SCALE GENOMIC DNA]</scope>
    <source>
        <strain evidence="1 2">ATCC 33926</strain>
    </source>
</reference>
<name>A0AA36ULK0_9NEIS</name>
<evidence type="ECO:0000313" key="1">
    <source>
        <dbReference type="EMBL" id="EGQ77932.1"/>
    </source>
</evidence>
<dbReference type="Proteomes" id="UP000004982">
    <property type="component" value="Unassembled WGS sequence"/>
</dbReference>
<proteinExistence type="predicted"/>
<dbReference type="AlphaFoldDB" id="A0AA36ULK0"/>
<accession>A0AA36ULK0</accession>
<gene>
    <name evidence="1" type="ORF">HMPREF9418_0586</name>
</gene>
<organism evidence="1 2">
    <name type="scientific">Neisseria macacae ATCC 33926</name>
    <dbReference type="NCBI Taxonomy" id="997348"/>
    <lineage>
        <taxon>Bacteria</taxon>
        <taxon>Pseudomonadati</taxon>
        <taxon>Pseudomonadota</taxon>
        <taxon>Betaproteobacteria</taxon>
        <taxon>Neisseriales</taxon>
        <taxon>Neisseriaceae</taxon>
        <taxon>Neisseria</taxon>
    </lineage>
</organism>
<evidence type="ECO:0000313" key="2">
    <source>
        <dbReference type="Proteomes" id="UP000004982"/>
    </source>
</evidence>
<comment type="caution">
    <text evidence="1">The sequence shown here is derived from an EMBL/GenBank/DDBJ whole genome shotgun (WGS) entry which is preliminary data.</text>
</comment>
<protein>
    <submittedName>
        <fullName evidence="1">Uncharacterized protein</fullName>
    </submittedName>
</protein>
<dbReference type="EMBL" id="AFQE01000030">
    <property type="protein sequence ID" value="EGQ77932.1"/>
    <property type="molecule type" value="Genomic_DNA"/>
</dbReference>